<dbReference type="Proteomes" id="UP000554482">
    <property type="component" value="Unassembled WGS sequence"/>
</dbReference>
<gene>
    <name evidence="7" type="ORF">FRX31_003897</name>
</gene>
<comment type="caution">
    <text evidence="7">The sequence shown here is derived from an EMBL/GenBank/DDBJ whole genome shotgun (WGS) entry which is preliminary data.</text>
</comment>
<keyword evidence="8" id="KW-1185">Reference proteome</keyword>
<organism evidence="7 8">
    <name type="scientific">Thalictrum thalictroides</name>
    <name type="common">Rue-anemone</name>
    <name type="synonym">Anemone thalictroides</name>
    <dbReference type="NCBI Taxonomy" id="46969"/>
    <lineage>
        <taxon>Eukaryota</taxon>
        <taxon>Viridiplantae</taxon>
        <taxon>Streptophyta</taxon>
        <taxon>Embryophyta</taxon>
        <taxon>Tracheophyta</taxon>
        <taxon>Spermatophyta</taxon>
        <taxon>Magnoliopsida</taxon>
        <taxon>Ranunculales</taxon>
        <taxon>Ranunculaceae</taxon>
        <taxon>Thalictroideae</taxon>
        <taxon>Thalictrum</taxon>
    </lineage>
</organism>
<dbReference type="GO" id="GO:0008270">
    <property type="term" value="F:zinc ion binding"/>
    <property type="evidence" value="ECO:0007669"/>
    <property type="project" value="UniProtKB-KW"/>
</dbReference>
<dbReference type="GO" id="GO:0016829">
    <property type="term" value="F:lyase activity"/>
    <property type="evidence" value="ECO:0007669"/>
    <property type="project" value="UniProtKB-KW"/>
</dbReference>
<feature type="domain" description="GRF-type" evidence="6">
    <location>
        <begin position="216"/>
        <end position="265"/>
    </location>
</feature>
<dbReference type="PROSITE" id="PS51999">
    <property type="entry name" value="ZF_GRF"/>
    <property type="match status" value="1"/>
</dbReference>
<feature type="non-terminal residue" evidence="7">
    <location>
        <position position="1"/>
    </location>
</feature>
<name>A0A7J6X9Q2_THATH</name>
<keyword evidence="3" id="KW-0862">Zinc</keyword>
<evidence type="ECO:0000256" key="1">
    <source>
        <dbReference type="ARBA" id="ARBA00022723"/>
    </source>
</evidence>
<feature type="region of interest" description="Disordered" evidence="5">
    <location>
        <begin position="160"/>
        <end position="184"/>
    </location>
</feature>
<reference evidence="7 8" key="1">
    <citation type="submission" date="2020-06" db="EMBL/GenBank/DDBJ databases">
        <title>Transcriptomic and genomic resources for Thalictrum thalictroides and T. hernandezii: Facilitating candidate gene discovery in an emerging model plant lineage.</title>
        <authorList>
            <person name="Arias T."/>
            <person name="Riano-Pachon D.M."/>
            <person name="Di Stilio V.S."/>
        </authorList>
    </citation>
    <scope>NUCLEOTIDE SEQUENCE [LARGE SCALE GENOMIC DNA]</scope>
    <source>
        <strain evidence="8">cv. WT478/WT964</strain>
        <tissue evidence="7">Leaves</tissue>
    </source>
</reference>
<dbReference type="OrthoDB" id="391817at2759"/>
<protein>
    <submittedName>
        <fullName evidence="7">DNA-(Apurinic or apyrimidinic site) lyase</fullName>
    </submittedName>
</protein>
<evidence type="ECO:0000256" key="2">
    <source>
        <dbReference type="ARBA" id="ARBA00022771"/>
    </source>
</evidence>
<evidence type="ECO:0000313" key="8">
    <source>
        <dbReference type="Proteomes" id="UP000554482"/>
    </source>
</evidence>
<dbReference type="EMBL" id="JABWDY010002602">
    <property type="protein sequence ID" value="KAF5206516.1"/>
    <property type="molecule type" value="Genomic_DNA"/>
</dbReference>
<evidence type="ECO:0000256" key="5">
    <source>
        <dbReference type="SAM" id="MobiDB-lite"/>
    </source>
</evidence>
<feature type="region of interest" description="Disordered" evidence="5">
    <location>
        <begin position="38"/>
        <end position="66"/>
    </location>
</feature>
<evidence type="ECO:0000256" key="3">
    <source>
        <dbReference type="ARBA" id="ARBA00022833"/>
    </source>
</evidence>
<evidence type="ECO:0000313" key="7">
    <source>
        <dbReference type="EMBL" id="KAF5206516.1"/>
    </source>
</evidence>
<sequence>SLLSKRQVNVQVKCQSVSQLYDENIKKGSCDDNEERISQEGCISDSSSAPNHSVNQGSQHTGSSAVANEVVNGNIVVMSKSERRKLLPLGYTKSNKKARHSNSIQLTLGSYFQKKPSPDVGGDCGNSEISPSQVDIGSKEAESSVLVQDLNSSEELLVGNNRRNSFPNNEIKVSPSAKDQGDAHAWPTEMDKHNVALFEWQRIQQLMSKRNSVPLCIGHGEPCVARIVKKEGPNLGRKFYVCRRAEGPSSNPEARCDYFKWETSEAGKKRR</sequence>
<keyword evidence="1" id="KW-0479">Metal-binding</keyword>
<accession>A0A7J6X9Q2</accession>
<evidence type="ECO:0000256" key="4">
    <source>
        <dbReference type="PROSITE-ProRule" id="PRU01343"/>
    </source>
</evidence>
<dbReference type="AlphaFoldDB" id="A0A7J6X9Q2"/>
<keyword evidence="7" id="KW-0456">Lyase</keyword>
<dbReference type="InterPro" id="IPR010666">
    <property type="entry name" value="Znf_GRF"/>
</dbReference>
<keyword evidence="2 4" id="KW-0863">Zinc-finger</keyword>
<evidence type="ECO:0000259" key="6">
    <source>
        <dbReference type="PROSITE" id="PS51999"/>
    </source>
</evidence>
<feature type="compositionally biased region" description="Polar residues" evidence="5">
    <location>
        <begin position="44"/>
        <end position="66"/>
    </location>
</feature>
<dbReference type="Pfam" id="PF06839">
    <property type="entry name" value="Zn_ribbon_GRF"/>
    <property type="match status" value="1"/>
</dbReference>
<proteinExistence type="predicted"/>